<dbReference type="Proteomes" id="UP000003175">
    <property type="component" value="Unassembled WGS sequence"/>
</dbReference>
<organism evidence="5 6">
    <name type="scientific">Selenomonas noxia F0398</name>
    <dbReference type="NCBI Taxonomy" id="702437"/>
    <lineage>
        <taxon>Bacteria</taxon>
        <taxon>Bacillati</taxon>
        <taxon>Bacillota</taxon>
        <taxon>Negativicutes</taxon>
        <taxon>Selenomonadales</taxon>
        <taxon>Selenomonadaceae</taxon>
        <taxon>Selenomonas</taxon>
    </lineage>
</organism>
<keyword evidence="3" id="KW-0574">Periplasm</keyword>
<dbReference type="EMBL" id="ADGH01000003">
    <property type="protein sequence ID" value="EHG25931.1"/>
    <property type="molecule type" value="Genomic_DNA"/>
</dbReference>
<evidence type="ECO:0000313" key="5">
    <source>
        <dbReference type="EMBL" id="EHG25931.1"/>
    </source>
</evidence>
<dbReference type="PANTHER" id="PTHR36307">
    <property type="entry name" value="FLAGELLA BASAL BODY P-RING FORMATION PROTEIN FLGA"/>
    <property type="match status" value="1"/>
</dbReference>
<dbReference type="RefSeq" id="WP_006695902.1">
    <property type="nucleotide sequence ID" value="NZ_JH376857.1"/>
</dbReference>
<proteinExistence type="predicted"/>
<dbReference type="InterPro" id="IPR039246">
    <property type="entry name" value="Flagellar_FlgA"/>
</dbReference>
<reference evidence="5 6" key="1">
    <citation type="submission" date="2011-08" db="EMBL/GenBank/DDBJ databases">
        <title>The Genome Sequence of Selenomonas noxia F0398.</title>
        <authorList>
            <consortium name="The Broad Institute Genome Sequencing Platform"/>
            <person name="Earl A."/>
            <person name="Ward D."/>
            <person name="Feldgarden M."/>
            <person name="Gevers D."/>
            <person name="Izard J."/>
            <person name="Ganesan A."/>
            <person name="Blanton J.M."/>
            <person name="Baranova O.V."/>
            <person name="Tanner A.C."/>
            <person name="Dewhirst F.E."/>
            <person name="Young S.K."/>
            <person name="Zeng Q."/>
            <person name="Gargeya S."/>
            <person name="Fitzgerald M."/>
            <person name="Haas B."/>
            <person name="Abouelleil A."/>
            <person name="Alvarado L."/>
            <person name="Arachchi H.M."/>
            <person name="Berlin A."/>
            <person name="Brown A."/>
            <person name="Chapman S.B."/>
            <person name="Chen Z."/>
            <person name="Dunbar C."/>
            <person name="Freedman E."/>
            <person name="Gearin G."/>
            <person name="Gellesch M."/>
            <person name="Goldberg J."/>
            <person name="Griggs A."/>
            <person name="Gujja S."/>
            <person name="Heiman D."/>
            <person name="Howarth C."/>
            <person name="Larson L."/>
            <person name="Lui A."/>
            <person name="MacDonald P.J.P."/>
            <person name="Montmayeur A."/>
            <person name="Murphy C."/>
            <person name="Neiman D."/>
            <person name="Pearson M."/>
            <person name="Priest M."/>
            <person name="Roberts A."/>
            <person name="Saif S."/>
            <person name="Shea T."/>
            <person name="Shenoy N."/>
            <person name="Sisk P."/>
            <person name="Stolte C."/>
            <person name="Sykes S."/>
            <person name="Wortman J."/>
            <person name="Nusbaum C."/>
            <person name="Birren B."/>
        </authorList>
    </citation>
    <scope>NUCLEOTIDE SEQUENCE [LARGE SCALE GENOMIC DNA]</scope>
    <source>
        <strain evidence="5 6">F0398</strain>
    </source>
</reference>
<dbReference type="NCBIfam" id="TIGR03170">
    <property type="entry name" value="flgA_cterm"/>
    <property type="match status" value="1"/>
</dbReference>
<feature type="domain" description="SAF" evidence="4">
    <location>
        <begin position="130"/>
        <end position="192"/>
    </location>
</feature>
<dbReference type="SMART" id="SM00858">
    <property type="entry name" value="SAF"/>
    <property type="match status" value="1"/>
</dbReference>
<gene>
    <name evidence="5" type="ORF">HMPREF9432_00432</name>
</gene>
<dbReference type="InterPro" id="IPR013974">
    <property type="entry name" value="SAF"/>
</dbReference>
<sequence length="255" mass="28076">MILQRSIFTAILCLWSGLFAFLPAGEISAAAYHAAQGTRFPTVISSVQLSALAEQKIEETLSDLGETRRHELRLQRAASTMHLPAGEVTAVVEFPRGMPYGRDFPAVFAVYVDGVLHQRATSYYRLTVYDRVLVAMTDIRAETEISPANARVEERAVDTVPELTLTDFTRLEGRVAGRYIRRDTVITPPMLAMPLVVRAGNAVELVHNANGILVRAEGVAIESGRIGYTIRVRNARSGKIMRGRIIDAQTVQIIG</sequence>
<evidence type="ECO:0000256" key="3">
    <source>
        <dbReference type="ARBA" id="ARBA00022764"/>
    </source>
</evidence>
<comment type="caution">
    <text evidence="5">The sequence shown here is derived from an EMBL/GenBank/DDBJ whole genome shotgun (WGS) entry which is preliminary data.</text>
</comment>
<evidence type="ECO:0000256" key="2">
    <source>
        <dbReference type="ARBA" id="ARBA00022729"/>
    </source>
</evidence>
<dbReference type="PANTHER" id="PTHR36307:SF1">
    <property type="entry name" value="FLAGELLA BASAL BODY P-RING FORMATION PROTEIN FLGA"/>
    <property type="match status" value="1"/>
</dbReference>
<dbReference type="Gene3D" id="2.30.30.760">
    <property type="match status" value="1"/>
</dbReference>
<comment type="subcellular location">
    <subcellularLocation>
        <location evidence="1">Periplasm</location>
    </subcellularLocation>
</comment>
<dbReference type="Gene3D" id="3.90.1210.10">
    <property type="entry name" value="Antifreeze-like/N-acetylneuraminic acid synthase C-terminal domain"/>
    <property type="match status" value="1"/>
</dbReference>
<dbReference type="InterPro" id="IPR017585">
    <property type="entry name" value="SAF_FlgA"/>
</dbReference>
<keyword evidence="6" id="KW-1185">Reference proteome</keyword>
<keyword evidence="2" id="KW-0732">Signal</keyword>
<evidence type="ECO:0000256" key="1">
    <source>
        <dbReference type="ARBA" id="ARBA00004418"/>
    </source>
</evidence>
<evidence type="ECO:0000259" key="4">
    <source>
        <dbReference type="SMART" id="SM00858"/>
    </source>
</evidence>
<name>A0ABN0DSN5_9FIRM</name>
<evidence type="ECO:0000313" key="6">
    <source>
        <dbReference type="Proteomes" id="UP000003175"/>
    </source>
</evidence>
<protein>
    <recommendedName>
        <fullName evidence="4">SAF domain-containing protein</fullName>
    </recommendedName>
</protein>
<dbReference type="Pfam" id="PF13144">
    <property type="entry name" value="ChapFlgA"/>
    <property type="match status" value="1"/>
</dbReference>
<accession>A0ABN0DSN5</accession>
<dbReference type="CDD" id="cd11614">
    <property type="entry name" value="SAF_CpaB_FlgA_like"/>
    <property type="match status" value="1"/>
</dbReference>